<reference evidence="5 6" key="1">
    <citation type="submission" date="2022-01" db="EMBL/GenBank/DDBJ databases">
        <title>Dethiosulfovibrio faecalis sp. nov., a novel proteolytic, non-sulfur-reducing bacterium isolated from a marine aquaculture solid waste bioreactor.</title>
        <authorList>
            <person name="Grabowski S."/>
            <person name="Apolinario E."/>
            <person name="Schneider N."/>
            <person name="Marshall C.W."/>
            <person name="Sowers K.R."/>
        </authorList>
    </citation>
    <scope>NUCLEOTIDE SEQUENCE [LARGE SCALE GENOMIC DNA]</scope>
    <source>
        <strain evidence="5 6">DSM 12537</strain>
    </source>
</reference>
<dbReference type="Proteomes" id="UP001200430">
    <property type="component" value="Unassembled WGS sequence"/>
</dbReference>
<feature type="domain" description="RNA-binding S4" evidence="4">
    <location>
        <begin position="6"/>
        <end position="68"/>
    </location>
</feature>
<comment type="caution">
    <text evidence="5">The sequence shown here is derived from an EMBL/GenBank/DDBJ whole genome shotgun (WGS) entry which is preliminary data.</text>
</comment>
<dbReference type="GO" id="GO:0008168">
    <property type="term" value="F:methyltransferase activity"/>
    <property type="evidence" value="ECO:0007669"/>
    <property type="project" value="UniProtKB-KW"/>
</dbReference>
<keyword evidence="5" id="KW-0808">Transferase</keyword>
<keyword evidence="1 3" id="KW-0694">RNA-binding</keyword>
<name>A0ABS9EQM5_9BACT</name>
<keyword evidence="5" id="KW-0489">Methyltransferase</keyword>
<dbReference type="PIRSF" id="PIRSF005578">
    <property type="entry name" value="TlyA"/>
    <property type="match status" value="1"/>
</dbReference>
<organism evidence="5 6">
    <name type="scientific">Dethiosulfovibrio marinus</name>
    <dbReference type="NCBI Taxonomy" id="133532"/>
    <lineage>
        <taxon>Bacteria</taxon>
        <taxon>Thermotogati</taxon>
        <taxon>Synergistota</taxon>
        <taxon>Synergistia</taxon>
        <taxon>Synergistales</taxon>
        <taxon>Dethiosulfovibrionaceae</taxon>
        <taxon>Dethiosulfovibrio</taxon>
    </lineage>
</organism>
<sequence>MKKRKERLDKRMVELGLSETRSRAQAVIMSGEVLLNGEVADKAGTPVGLDDLVELKAKGRTEWASRGAYKLLGGLDSFPVSPEGRVCLDVGASTGGFTDVLLSRGAEKVYAVDVGYGQLHWRLRTDPRVVIMERTNARYIVPEDFSPLPSLAVMDASFISIRLLLPALERILPDGGEILTLVKPQFEAGRDRIGKGGVVKSSKLHLDILRELNDFISSDTNLGLRGCVPSPIKGPKGNVEFLFYLVKGDSSLSIDLAAEVEKAHEGEMDG</sequence>
<dbReference type="PANTHER" id="PTHR32319:SF0">
    <property type="entry name" value="BACTERIAL HEMOLYSIN-LIKE PROTEIN"/>
    <property type="match status" value="1"/>
</dbReference>
<dbReference type="GO" id="GO:0032259">
    <property type="term" value="P:methylation"/>
    <property type="evidence" value="ECO:0007669"/>
    <property type="project" value="UniProtKB-KW"/>
</dbReference>
<evidence type="ECO:0000256" key="3">
    <source>
        <dbReference type="PROSITE-ProRule" id="PRU00182"/>
    </source>
</evidence>
<dbReference type="InterPro" id="IPR029063">
    <property type="entry name" value="SAM-dependent_MTases_sf"/>
</dbReference>
<dbReference type="Pfam" id="PF01728">
    <property type="entry name" value="FtsJ"/>
    <property type="match status" value="1"/>
</dbReference>
<dbReference type="RefSeq" id="WP_236098877.1">
    <property type="nucleotide sequence ID" value="NZ_JAKGUD010000003.1"/>
</dbReference>
<dbReference type="SUPFAM" id="SSF53335">
    <property type="entry name" value="S-adenosyl-L-methionine-dependent methyltransferases"/>
    <property type="match status" value="1"/>
</dbReference>
<dbReference type="InterPro" id="IPR002942">
    <property type="entry name" value="S4_RNA-bd"/>
</dbReference>
<dbReference type="PROSITE" id="PS50889">
    <property type="entry name" value="S4"/>
    <property type="match status" value="1"/>
</dbReference>
<dbReference type="EMBL" id="JAKGUD010000003">
    <property type="protein sequence ID" value="MCF4142128.1"/>
    <property type="molecule type" value="Genomic_DNA"/>
</dbReference>
<dbReference type="Gene3D" id="3.10.290.10">
    <property type="entry name" value="RNA-binding S4 domain"/>
    <property type="match status" value="1"/>
</dbReference>
<dbReference type="Gene3D" id="3.40.50.150">
    <property type="entry name" value="Vaccinia Virus protein VP39"/>
    <property type="match status" value="1"/>
</dbReference>
<evidence type="ECO:0000313" key="5">
    <source>
        <dbReference type="EMBL" id="MCF4142128.1"/>
    </source>
</evidence>
<dbReference type="SUPFAM" id="SSF55174">
    <property type="entry name" value="Alpha-L RNA-binding motif"/>
    <property type="match status" value="1"/>
</dbReference>
<accession>A0ABS9EQM5</accession>
<dbReference type="InterPro" id="IPR047048">
    <property type="entry name" value="TlyA"/>
</dbReference>
<protein>
    <submittedName>
        <fullName evidence="5">TlyA family RNA methyltransferase</fullName>
    </submittedName>
</protein>
<dbReference type="NCBIfam" id="TIGR00478">
    <property type="entry name" value="tly"/>
    <property type="match status" value="1"/>
</dbReference>
<dbReference type="Pfam" id="PF01479">
    <property type="entry name" value="S4"/>
    <property type="match status" value="1"/>
</dbReference>
<evidence type="ECO:0000313" key="6">
    <source>
        <dbReference type="Proteomes" id="UP001200430"/>
    </source>
</evidence>
<gene>
    <name evidence="5" type="ORF">L2W38_04805</name>
</gene>
<dbReference type="InterPro" id="IPR002877">
    <property type="entry name" value="RNA_MeTrfase_FtsJ_dom"/>
</dbReference>
<keyword evidence="6" id="KW-1185">Reference proteome</keyword>
<dbReference type="PANTHER" id="PTHR32319">
    <property type="entry name" value="BACTERIAL HEMOLYSIN-LIKE PROTEIN"/>
    <property type="match status" value="1"/>
</dbReference>
<evidence type="ECO:0000259" key="4">
    <source>
        <dbReference type="SMART" id="SM00363"/>
    </source>
</evidence>
<dbReference type="InterPro" id="IPR004538">
    <property type="entry name" value="Hemolysin_A/TlyA"/>
</dbReference>
<proteinExistence type="inferred from homology"/>
<evidence type="ECO:0000256" key="2">
    <source>
        <dbReference type="ARBA" id="ARBA00029460"/>
    </source>
</evidence>
<dbReference type="CDD" id="cd02440">
    <property type="entry name" value="AdoMet_MTases"/>
    <property type="match status" value="1"/>
</dbReference>
<dbReference type="InterPro" id="IPR036986">
    <property type="entry name" value="S4_RNA-bd_sf"/>
</dbReference>
<evidence type="ECO:0000256" key="1">
    <source>
        <dbReference type="ARBA" id="ARBA00022884"/>
    </source>
</evidence>
<comment type="similarity">
    <text evidence="2">Belongs to the TlyA family.</text>
</comment>
<dbReference type="CDD" id="cd00165">
    <property type="entry name" value="S4"/>
    <property type="match status" value="1"/>
</dbReference>
<dbReference type="SMART" id="SM00363">
    <property type="entry name" value="S4"/>
    <property type="match status" value="1"/>
</dbReference>